<dbReference type="InterPro" id="IPR006083">
    <property type="entry name" value="PRK/URK"/>
</dbReference>
<dbReference type="EMBL" id="JABELX010000010">
    <property type="protein sequence ID" value="NNH73404.1"/>
    <property type="molecule type" value="Genomic_DNA"/>
</dbReference>
<dbReference type="PANTHER" id="PTHR10285">
    <property type="entry name" value="URIDINE KINASE"/>
    <property type="match status" value="1"/>
</dbReference>
<feature type="domain" description="Phosphoribulokinase/uridine kinase" evidence="1">
    <location>
        <begin position="36"/>
        <end position="222"/>
    </location>
</feature>
<evidence type="ECO:0000313" key="3">
    <source>
        <dbReference type="Proteomes" id="UP000586827"/>
    </source>
</evidence>
<dbReference type="GO" id="GO:0005524">
    <property type="term" value="F:ATP binding"/>
    <property type="evidence" value="ECO:0007669"/>
    <property type="project" value="InterPro"/>
</dbReference>
<dbReference type="AlphaFoldDB" id="A0A849C3Y0"/>
<protein>
    <submittedName>
        <fullName evidence="2">Nucleoside/nucleotide kinase family protein</fullName>
    </submittedName>
</protein>
<organism evidence="2 3">
    <name type="scientific">Nocardia uniformis</name>
    <dbReference type="NCBI Taxonomy" id="53432"/>
    <lineage>
        <taxon>Bacteria</taxon>
        <taxon>Bacillati</taxon>
        <taxon>Actinomycetota</taxon>
        <taxon>Actinomycetes</taxon>
        <taxon>Mycobacteriales</taxon>
        <taxon>Nocardiaceae</taxon>
        <taxon>Nocardia</taxon>
    </lineage>
</organism>
<sequence length="231" mass="25417">MARTGVETSLSELAARAADAAVARRRLRAADGGRLVLGIAGPPGAGKSTLARGVRDELNLYAGTRIAEVAPMDGFHLSNAQLRDAGKLARKGEPDTFDVAGYIELLRRVREAEPGQPIPWPTYSRELHEPVPGGVVFDHQTIVVTEGNYLLLDSGEWAAVRPLLDETWYLDVPRPIIEKRLVRRHIRGGRSAADAKSKVEHSDLRNARLVERTRFSADLVLRKSGRGYRID</sequence>
<keyword evidence="2" id="KW-0808">Transferase</keyword>
<name>A0A849C3Y0_9NOCA</name>
<comment type="caution">
    <text evidence="2">The sequence shown here is derived from an EMBL/GenBank/DDBJ whole genome shotgun (WGS) entry which is preliminary data.</text>
</comment>
<gene>
    <name evidence="2" type="ORF">HLB23_26710</name>
</gene>
<dbReference type="SUPFAM" id="SSF52540">
    <property type="entry name" value="P-loop containing nucleoside triphosphate hydrolases"/>
    <property type="match status" value="1"/>
</dbReference>
<dbReference type="NCBIfam" id="NF006743">
    <property type="entry name" value="PRK09270.1-2"/>
    <property type="match status" value="1"/>
</dbReference>
<keyword evidence="2" id="KW-0418">Kinase</keyword>
<dbReference type="Proteomes" id="UP000586827">
    <property type="component" value="Unassembled WGS sequence"/>
</dbReference>
<dbReference type="RefSeq" id="WP_067517266.1">
    <property type="nucleotide sequence ID" value="NZ_JABELX010000010.1"/>
</dbReference>
<proteinExistence type="predicted"/>
<dbReference type="Pfam" id="PF00485">
    <property type="entry name" value="PRK"/>
    <property type="match status" value="1"/>
</dbReference>
<accession>A0A849C3Y0</accession>
<dbReference type="Gene3D" id="3.40.50.300">
    <property type="entry name" value="P-loop containing nucleotide triphosphate hydrolases"/>
    <property type="match status" value="2"/>
</dbReference>
<evidence type="ECO:0000259" key="1">
    <source>
        <dbReference type="Pfam" id="PF00485"/>
    </source>
</evidence>
<evidence type="ECO:0000313" key="2">
    <source>
        <dbReference type="EMBL" id="NNH73404.1"/>
    </source>
</evidence>
<keyword evidence="3" id="KW-1185">Reference proteome</keyword>
<reference evidence="2 3" key="1">
    <citation type="submission" date="2020-05" db="EMBL/GenBank/DDBJ databases">
        <title>MicrobeNet Type strains.</title>
        <authorList>
            <person name="Nicholson A.C."/>
        </authorList>
    </citation>
    <scope>NUCLEOTIDE SEQUENCE [LARGE SCALE GENOMIC DNA]</scope>
    <source>
        <strain evidence="2 3">JCM 3224</strain>
    </source>
</reference>
<dbReference type="GO" id="GO:0016301">
    <property type="term" value="F:kinase activity"/>
    <property type="evidence" value="ECO:0007669"/>
    <property type="project" value="UniProtKB-KW"/>
</dbReference>
<dbReference type="InterPro" id="IPR027417">
    <property type="entry name" value="P-loop_NTPase"/>
</dbReference>